<keyword evidence="7 9" id="KW-0413">Isomerase</keyword>
<dbReference type="Proteomes" id="UP000231701">
    <property type="component" value="Chromosome"/>
</dbReference>
<keyword evidence="6" id="KW-0143">Chaperone</keyword>
<dbReference type="PANTHER" id="PTHR47861">
    <property type="entry name" value="FKBP-TYPE PEPTIDYL-PROLYL CIS-TRANS ISOMERASE SLYD"/>
    <property type="match status" value="1"/>
</dbReference>
<keyword evidence="5 9" id="KW-0697">Rotamase</keyword>
<dbReference type="RefSeq" id="WP_100277771.1">
    <property type="nucleotide sequence ID" value="NZ_CP018799.1"/>
</dbReference>
<dbReference type="KEGG" id="maes:Ga0123461_1526"/>
<dbReference type="SUPFAM" id="SSF54534">
    <property type="entry name" value="FKBP-like"/>
    <property type="match status" value="1"/>
</dbReference>
<comment type="subcellular location">
    <subcellularLocation>
        <location evidence="2">Cytoplasm</location>
    </subcellularLocation>
</comment>
<dbReference type="GO" id="GO:0003755">
    <property type="term" value="F:peptidyl-prolyl cis-trans isomerase activity"/>
    <property type="evidence" value="ECO:0007669"/>
    <property type="project" value="UniProtKB-UniRule"/>
</dbReference>
<evidence type="ECO:0000256" key="3">
    <source>
        <dbReference type="ARBA" id="ARBA00006577"/>
    </source>
</evidence>
<feature type="domain" description="PPIase FKBP-type" evidence="11">
    <location>
        <begin position="6"/>
        <end position="80"/>
    </location>
</feature>
<protein>
    <recommendedName>
        <fullName evidence="10">Peptidyl-prolyl cis-trans isomerase</fullName>
        <ecNumber evidence="10">5.2.1.8</ecNumber>
    </recommendedName>
</protein>
<evidence type="ECO:0000256" key="7">
    <source>
        <dbReference type="ARBA" id="ARBA00023235"/>
    </source>
</evidence>
<dbReference type="PANTHER" id="PTHR47861:SF3">
    <property type="entry name" value="FKBP-TYPE PEPTIDYL-PROLYL CIS-TRANS ISOMERASE SLYD"/>
    <property type="match status" value="1"/>
</dbReference>
<evidence type="ECO:0000256" key="10">
    <source>
        <dbReference type="RuleBase" id="RU003915"/>
    </source>
</evidence>
<evidence type="ECO:0000256" key="9">
    <source>
        <dbReference type="PROSITE-ProRule" id="PRU00277"/>
    </source>
</evidence>
<dbReference type="AlphaFoldDB" id="A0A2K8KY63"/>
<dbReference type="EC" id="5.2.1.8" evidence="10"/>
<name>A0A2K8KY63_MARES</name>
<evidence type="ECO:0000256" key="2">
    <source>
        <dbReference type="ARBA" id="ARBA00004496"/>
    </source>
</evidence>
<sequence length="150" mass="16299">MQVSANKVVSIHYTLTRPGGDIIESSRNGDALTYIHGTDALVPGLEKEIEGKSAGDRISVSVKPEEGYGLRSDELIQSVPRSIFHFDGEIEPGMRFQADTGRGIELVTVVQVTEENVVVDANHPMAGETLNFDVDVIAVREASEEELPHV</sequence>
<dbReference type="Gene3D" id="3.10.50.40">
    <property type="match status" value="1"/>
</dbReference>
<keyword evidence="4" id="KW-0963">Cytoplasm</keyword>
<organism evidence="12 13">
    <name type="scientific">Mariprofundus aestuarium</name>
    <dbReference type="NCBI Taxonomy" id="1921086"/>
    <lineage>
        <taxon>Bacteria</taxon>
        <taxon>Pseudomonadati</taxon>
        <taxon>Pseudomonadota</taxon>
        <taxon>Candidatius Mariprofundia</taxon>
        <taxon>Mariprofundales</taxon>
        <taxon>Mariprofundaceae</taxon>
        <taxon>Mariprofundus</taxon>
    </lineage>
</organism>
<dbReference type="InterPro" id="IPR001179">
    <property type="entry name" value="PPIase_FKBP_dom"/>
</dbReference>
<dbReference type="GO" id="GO:0005737">
    <property type="term" value="C:cytoplasm"/>
    <property type="evidence" value="ECO:0007669"/>
    <property type="project" value="UniProtKB-SubCell"/>
</dbReference>
<dbReference type="GO" id="GO:0042026">
    <property type="term" value="P:protein refolding"/>
    <property type="evidence" value="ECO:0007669"/>
    <property type="project" value="UniProtKB-ARBA"/>
</dbReference>
<comment type="function">
    <text evidence="8">Also involved in hydrogenase metallocenter assembly, probably by participating in the nickel insertion step. This function in hydrogenase biosynthesis requires chaperone activity and the presence of the metal-binding domain, but not PPIase activity.</text>
</comment>
<gene>
    <name evidence="12" type="ORF">Ga0123461_1526</name>
</gene>
<evidence type="ECO:0000259" key="11">
    <source>
        <dbReference type="PROSITE" id="PS50059"/>
    </source>
</evidence>
<evidence type="ECO:0000256" key="6">
    <source>
        <dbReference type="ARBA" id="ARBA00023186"/>
    </source>
</evidence>
<evidence type="ECO:0000256" key="8">
    <source>
        <dbReference type="ARBA" id="ARBA00037071"/>
    </source>
</evidence>
<dbReference type="Pfam" id="PF00254">
    <property type="entry name" value="FKBP_C"/>
    <property type="match status" value="1"/>
</dbReference>
<comment type="catalytic activity">
    <reaction evidence="1 9 10">
        <text>[protein]-peptidylproline (omega=180) = [protein]-peptidylproline (omega=0)</text>
        <dbReference type="Rhea" id="RHEA:16237"/>
        <dbReference type="Rhea" id="RHEA-COMP:10747"/>
        <dbReference type="Rhea" id="RHEA-COMP:10748"/>
        <dbReference type="ChEBI" id="CHEBI:83833"/>
        <dbReference type="ChEBI" id="CHEBI:83834"/>
        <dbReference type="EC" id="5.2.1.8"/>
    </reaction>
</comment>
<dbReference type="EMBL" id="CP018799">
    <property type="protein sequence ID" value="ATX79940.1"/>
    <property type="molecule type" value="Genomic_DNA"/>
</dbReference>
<evidence type="ECO:0000313" key="13">
    <source>
        <dbReference type="Proteomes" id="UP000231701"/>
    </source>
</evidence>
<accession>A0A2K8KY63</accession>
<dbReference type="OrthoDB" id="3173132at2"/>
<evidence type="ECO:0000256" key="5">
    <source>
        <dbReference type="ARBA" id="ARBA00023110"/>
    </source>
</evidence>
<reference evidence="12 13" key="1">
    <citation type="submission" date="2016-12" db="EMBL/GenBank/DDBJ databases">
        <title>Isolation and genomic insights into novel planktonic Zetaproteobacteria from stratified waters of the Chesapeake Bay.</title>
        <authorList>
            <person name="McAllister S.M."/>
            <person name="Kato S."/>
            <person name="Chan C.S."/>
            <person name="Chiu B.K."/>
            <person name="Field E.K."/>
        </authorList>
    </citation>
    <scope>NUCLEOTIDE SEQUENCE [LARGE SCALE GENOMIC DNA]</scope>
    <source>
        <strain evidence="12 13">CP-5</strain>
    </source>
</reference>
<evidence type="ECO:0000256" key="4">
    <source>
        <dbReference type="ARBA" id="ARBA00022490"/>
    </source>
</evidence>
<proteinExistence type="inferred from homology"/>
<keyword evidence="13" id="KW-1185">Reference proteome</keyword>
<evidence type="ECO:0000313" key="12">
    <source>
        <dbReference type="EMBL" id="ATX79940.1"/>
    </source>
</evidence>
<dbReference type="InterPro" id="IPR046357">
    <property type="entry name" value="PPIase_dom_sf"/>
</dbReference>
<comment type="similarity">
    <text evidence="3 10">Belongs to the FKBP-type PPIase family.</text>
</comment>
<dbReference type="PROSITE" id="PS50059">
    <property type="entry name" value="FKBP_PPIASE"/>
    <property type="match status" value="1"/>
</dbReference>
<evidence type="ECO:0000256" key="1">
    <source>
        <dbReference type="ARBA" id="ARBA00000971"/>
    </source>
</evidence>